<dbReference type="Proteomes" id="UP000778523">
    <property type="component" value="Unassembled WGS sequence"/>
</dbReference>
<proteinExistence type="predicted"/>
<protein>
    <submittedName>
        <fullName evidence="1">Uncharacterized protein</fullName>
    </submittedName>
</protein>
<evidence type="ECO:0000313" key="1">
    <source>
        <dbReference type="EMBL" id="NSL54688.1"/>
    </source>
</evidence>
<reference evidence="1 2" key="1">
    <citation type="submission" date="2020-06" db="EMBL/GenBank/DDBJ databases">
        <title>Draft genome of Uliginosibacterium sp. IMCC34675.</title>
        <authorList>
            <person name="Song J."/>
        </authorList>
    </citation>
    <scope>NUCLEOTIDE SEQUENCE [LARGE SCALE GENOMIC DNA]</scope>
    <source>
        <strain evidence="1 2">IMCC34675</strain>
    </source>
</reference>
<evidence type="ECO:0000313" key="2">
    <source>
        <dbReference type="Proteomes" id="UP000778523"/>
    </source>
</evidence>
<dbReference type="RefSeq" id="WP_170021149.1">
    <property type="nucleotide sequence ID" value="NZ_JABCSC020000001.1"/>
</dbReference>
<organism evidence="1 2">
    <name type="scientific">Uliginosibacterium aquaticum</name>
    <dbReference type="NCBI Taxonomy" id="2731212"/>
    <lineage>
        <taxon>Bacteria</taxon>
        <taxon>Pseudomonadati</taxon>
        <taxon>Pseudomonadota</taxon>
        <taxon>Betaproteobacteria</taxon>
        <taxon>Rhodocyclales</taxon>
        <taxon>Zoogloeaceae</taxon>
        <taxon>Uliginosibacterium</taxon>
    </lineage>
</organism>
<accession>A0ABX2IFT0</accession>
<sequence>MPPLSNASPAPFLILYHSQATSARLRFLCLAEGVLAFGPLPHPLTLRDNAHTPHTVRPMPAAWSAEACRRLELPHDALEADHDFLEEVLHEGSAYPVLLARFTSIDPPFALAETLHARFISLLEARRRPALERELLRRAYTHILG</sequence>
<dbReference type="EMBL" id="JABCSC020000001">
    <property type="protein sequence ID" value="NSL54688.1"/>
    <property type="molecule type" value="Genomic_DNA"/>
</dbReference>
<comment type="caution">
    <text evidence="1">The sequence shown here is derived from an EMBL/GenBank/DDBJ whole genome shotgun (WGS) entry which is preliminary data.</text>
</comment>
<gene>
    <name evidence="1" type="ORF">HJ583_006610</name>
</gene>
<keyword evidence="2" id="KW-1185">Reference proteome</keyword>
<name>A0ABX2IFT0_9RHOO</name>